<keyword evidence="2" id="KW-0227">DNA damage</keyword>
<evidence type="ECO:0000313" key="11">
    <source>
        <dbReference type="EMBL" id="PPE73815.1"/>
    </source>
</evidence>
<dbReference type="PANTHER" id="PTHR47962">
    <property type="entry name" value="ATP-DEPENDENT HELICASE LHR-RELATED-RELATED"/>
    <property type="match status" value="1"/>
</dbReference>
<organism evidence="11 12">
    <name type="scientific">Solimonas fluminis</name>
    <dbReference type="NCBI Taxonomy" id="2086571"/>
    <lineage>
        <taxon>Bacteria</taxon>
        <taxon>Pseudomonadati</taxon>
        <taxon>Pseudomonadota</taxon>
        <taxon>Gammaproteobacteria</taxon>
        <taxon>Nevskiales</taxon>
        <taxon>Nevskiaceae</taxon>
        <taxon>Solimonas</taxon>
    </lineage>
</organism>
<evidence type="ECO:0000256" key="5">
    <source>
        <dbReference type="ARBA" id="ARBA00022840"/>
    </source>
</evidence>
<dbReference type="SMART" id="SM00487">
    <property type="entry name" value="DEXDc"/>
    <property type="match status" value="1"/>
</dbReference>
<dbReference type="GO" id="GO:0004386">
    <property type="term" value="F:helicase activity"/>
    <property type="evidence" value="ECO:0007669"/>
    <property type="project" value="UniProtKB-KW"/>
</dbReference>
<name>A0A2S5TFR0_9GAMM</name>
<dbReference type="PROSITE" id="PS51194">
    <property type="entry name" value="HELICASE_CTER"/>
    <property type="match status" value="1"/>
</dbReference>
<dbReference type="InterPro" id="IPR045628">
    <property type="entry name" value="Lhr_WH_dom"/>
</dbReference>
<evidence type="ECO:0000259" key="10">
    <source>
        <dbReference type="PROSITE" id="PS51194"/>
    </source>
</evidence>
<dbReference type="EMBL" id="PSNW01000005">
    <property type="protein sequence ID" value="PPE73815.1"/>
    <property type="molecule type" value="Genomic_DNA"/>
</dbReference>
<dbReference type="Gene3D" id="3.40.50.300">
    <property type="entry name" value="P-loop containing nucleotide triphosphate hydrolases"/>
    <property type="match status" value="2"/>
</dbReference>
<dbReference type="GO" id="GO:0005524">
    <property type="term" value="F:ATP binding"/>
    <property type="evidence" value="ECO:0007669"/>
    <property type="project" value="UniProtKB-KW"/>
</dbReference>
<dbReference type="Pfam" id="PF08494">
    <property type="entry name" value="DEAD_assoc"/>
    <property type="match status" value="1"/>
</dbReference>
<keyword evidence="8" id="KW-0413">Isomerase</keyword>
<keyword evidence="3" id="KW-0378">Hydrolase</keyword>
<reference evidence="11 12" key="1">
    <citation type="submission" date="2018-02" db="EMBL/GenBank/DDBJ databases">
        <title>Genome sequencing of Solimonas sp. HR-BB.</title>
        <authorList>
            <person name="Lee Y."/>
            <person name="Jeon C.O."/>
        </authorList>
    </citation>
    <scope>NUCLEOTIDE SEQUENCE [LARGE SCALE GENOMIC DNA]</scope>
    <source>
        <strain evidence="11 12">HR-BB</strain>
    </source>
</reference>
<dbReference type="InterPro" id="IPR013701">
    <property type="entry name" value="Lhr-like_DEAD/DEAH_assoc"/>
</dbReference>
<dbReference type="GO" id="GO:0016887">
    <property type="term" value="F:ATP hydrolysis activity"/>
    <property type="evidence" value="ECO:0007669"/>
    <property type="project" value="TreeGrafter"/>
</dbReference>
<keyword evidence="6" id="KW-0238">DNA-binding</keyword>
<keyword evidence="12" id="KW-1185">Reference proteome</keyword>
<dbReference type="Pfam" id="PF23234">
    <property type="entry name" value="WHD_4th_Lhr"/>
    <property type="match status" value="1"/>
</dbReference>
<dbReference type="PANTHER" id="PTHR47962:SF5">
    <property type="entry name" value="ATP-DEPENDENT HELICASE LHR-RELATED"/>
    <property type="match status" value="1"/>
</dbReference>
<dbReference type="InterPro" id="IPR011545">
    <property type="entry name" value="DEAD/DEAH_box_helicase_dom"/>
</dbReference>
<accession>A0A2S5TFR0</accession>
<keyword evidence="5" id="KW-0067">ATP-binding</keyword>
<dbReference type="InterPro" id="IPR014001">
    <property type="entry name" value="Helicase_ATP-bd"/>
</dbReference>
<feature type="domain" description="Helicase C-terminal" evidence="10">
    <location>
        <begin position="272"/>
        <end position="430"/>
    </location>
</feature>
<dbReference type="OrthoDB" id="9815222at2"/>
<dbReference type="GO" id="GO:0006281">
    <property type="term" value="P:DNA repair"/>
    <property type="evidence" value="ECO:0007669"/>
    <property type="project" value="UniProtKB-KW"/>
</dbReference>
<dbReference type="InterPro" id="IPR055367">
    <property type="entry name" value="WH4_Lhr"/>
</dbReference>
<dbReference type="SMART" id="SM00490">
    <property type="entry name" value="HELICc"/>
    <property type="match status" value="1"/>
</dbReference>
<evidence type="ECO:0000256" key="7">
    <source>
        <dbReference type="ARBA" id="ARBA00023204"/>
    </source>
</evidence>
<dbReference type="Pfam" id="PF00271">
    <property type="entry name" value="Helicase_C"/>
    <property type="match status" value="1"/>
</dbReference>
<evidence type="ECO:0000256" key="1">
    <source>
        <dbReference type="ARBA" id="ARBA00022741"/>
    </source>
</evidence>
<dbReference type="Pfam" id="PF23235">
    <property type="entry name" value="WHD_3rd_Lhr"/>
    <property type="match status" value="1"/>
</dbReference>
<evidence type="ECO:0000313" key="12">
    <source>
        <dbReference type="Proteomes" id="UP000238220"/>
    </source>
</evidence>
<evidence type="ECO:0000256" key="8">
    <source>
        <dbReference type="ARBA" id="ARBA00023235"/>
    </source>
</evidence>
<dbReference type="Proteomes" id="UP000238220">
    <property type="component" value="Unassembled WGS sequence"/>
</dbReference>
<gene>
    <name evidence="11" type="ORF">C3942_10430</name>
</gene>
<dbReference type="InterPro" id="IPR052511">
    <property type="entry name" value="ATP-dep_Helicase"/>
</dbReference>
<dbReference type="Pfam" id="PF00270">
    <property type="entry name" value="DEAD"/>
    <property type="match status" value="1"/>
</dbReference>
<dbReference type="PROSITE" id="PS51192">
    <property type="entry name" value="HELICASE_ATP_BIND_1"/>
    <property type="match status" value="1"/>
</dbReference>
<keyword evidence="7" id="KW-0234">DNA repair</keyword>
<dbReference type="SUPFAM" id="SSF52540">
    <property type="entry name" value="P-loop containing nucleoside triphosphate hydrolases"/>
    <property type="match status" value="1"/>
</dbReference>
<proteinExistence type="predicted"/>
<dbReference type="InterPro" id="IPR027417">
    <property type="entry name" value="P-loop_NTPase"/>
</dbReference>
<comment type="caution">
    <text evidence="11">The sequence shown here is derived from an EMBL/GenBank/DDBJ whole genome shotgun (WGS) entry which is preliminary data.</text>
</comment>
<keyword evidence="1" id="KW-0547">Nucleotide-binding</keyword>
<dbReference type="InterPro" id="IPR055368">
    <property type="entry name" value="WH3_Lhr"/>
</dbReference>
<dbReference type="Pfam" id="PF19306">
    <property type="entry name" value="WHD_Lhr"/>
    <property type="match status" value="1"/>
</dbReference>
<dbReference type="RefSeq" id="WP_104230330.1">
    <property type="nucleotide sequence ID" value="NZ_PSNW01000005.1"/>
</dbReference>
<dbReference type="CDD" id="cd17922">
    <property type="entry name" value="DEXHc_LHR-like"/>
    <property type="match status" value="1"/>
</dbReference>
<evidence type="ECO:0000256" key="4">
    <source>
        <dbReference type="ARBA" id="ARBA00022806"/>
    </source>
</evidence>
<sequence length="1463" mass="160177">MQQHLPLHRAGPVAEGPLAGLFHPAVADWFTETFGIPTEVQRRAWEVTARHRHALIAAPTGSGKTLAAFLAAINDLVVEGIERGLADEVQVLYVSPLKALSNDIQKNLQAPLEGIRRRVRALGLGELSIRDAVRTGDTPSFERERQRRAPPHILVTTPESLFILLSSDSGRDMLRNVRSVIVDELHAMAGSKRGAHLALSLERLEALCAKPPVRIGLSATQKPIATMAELLVGARDTPCEIIDTGHVRRRDLALEVPLSPLTAVMANEVWGEIYDRLAELTKEHRTTLIFVNQRRMAERLARHLAERIGEEHVTAHHGSLAKEHRLKAEQRLKNGQLKALVATASLELGIDIGDIDLVCQIGSPRSINAFLQRVGRSGHAVRATPKGRLFPVSLDDLAESVALLDSVSRGELDRVAIFQQPMDVLAQQIVAEVASREWGLEELHARFRRALPYRALTLEAFEGLVRMLADGYSTRRGRRGALLHYDAVNRMLRGRRGAKLTAVTNAGVIPDQFDYEVELAPEGLRVGTLHEDFAFESVPGDIVQLGNTSYRILKVETGRVIVEDARGQPPSLPFWLGEGLGRSEELSLAVSRLRATADRILGEGSVEDCRDWLMRDHALGPPAALQLANYYAAARIALGLLPTRERIVFERFFDEVGDTHLVIHAPLGSRIMRAWGLALRKSFCRQFNFELQAAALDDSLVLSLGPTHSFPLEDVKGFLHAATAEEKLVQAVLQAPMFGTRWRWTASTALAVARNRNGKRVPPQFQRSDAEDLLTHAFPDAVACQDNLPGDREMPDHPLVRQAMSDCLHEVMDVDGMVGLLRRIETGAVEVVCRDLTAPSPLSESILSAKPYAFLDDGAAEERRTLAVKTRGVYEPESAADLGRLDPAAIEQVRGEMRPAAVNADELADALVVHGFLTAGEIRQMGAAGWAEELMRQRRVAKLRPYARGSGFGRDSESIAAEAASARDDDALWAAAERLPELRALLPRARVEGDAPSLAAPPDPDQALHELTRSRLEAVGPVSAAELGAPLGLSAGAMAIPLAALEAEGYVMRGDFEGAGEEQWCERRRLARIHRYSRDKRRAEIQPVSPAAFLRFLFDWQGLAGGERREGAPALALVLSQLEGFPAAASAWESEILPSRMHHYEPAWLDQLCATGRTIWQRLPSGDGSNRKAAPVRATPIVLLPREQAAHWQAAADHDPDLSGAAHAVLDALRTHGASFFVELVADSGQLRSQVEQALGELVSHGLVTSDGFAGLRALIAPAEMKARRLRRGGLQAAFANLEGAGRWSLARPRRAAETPEPEARAEHIVRVLLRRYGVVFRKLLEREPSLPPWRELFYLLRRLEARGEVRGGRFVSGFSGEQFALPEAAGSLRRHREDADAALVTISACDPLNLTGILLPGERVPATPGNRVLFRGGVPVACRVGGETRYLAQADIGLHGEWKSRLVRRVDRSGDAATAAKP</sequence>
<dbReference type="GO" id="GO:0003677">
    <property type="term" value="F:DNA binding"/>
    <property type="evidence" value="ECO:0007669"/>
    <property type="project" value="UniProtKB-KW"/>
</dbReference>
<dbReference type="CDD" id="cd18796">
    <property type="entry name" value="SF2_C_LHR"/>
    <property type="match status" value="1"/>
</dbReference>
<evidence type="ECO:0000256" key="2">
    <source>
        <dbReference type="ARBA" id="ARBA00022763"/>
    </source>
</evidence>
<protein>
    <submittedName>
        <fullName evidence="11">ATP-dependent DNA helicase</fullName>
    </submittedName>
</protein>
<evidence type="ECO:0000256" key="3">
    <source>
        <dbReference type="ARBA" id="ARBA00022801"/>
    </source>
</evidence>
<evidence type="ECO:0000259" key="9">
    <source>
        <dbReference type="PROSITE" id="PS51192"/>
    </source>
</evidence>
<dbReference type="InterPro" id="IPR001650">
    <property type="entry name" value="Helicase_C-like"/>
</dbReference>
<evidence type="ECO:0000256" key="6">
    <source>
        <dbReference type="ARBA" id="ARBA00023125"/>
    </source>
</evidence>
<keyword evidence="4 11" id="KW-0347">Helicase</keyword>
<feature type="domain" description="Helicase ATP-binding" evidence="9">
    <location>
        <begin position="45"/>
        <end position="239"/>
    </location>
</feature>